<dbReference type="AlphaFoldDB" id="A0AAN6VTI9"/>
<reference evidence="2" key="2">
    <citation type="submission" date="2023-05" db="EMBL/GenBank/DDBJ databases">
        <authorList>
            <consortium name="Lawrence Berkeley National Laboratory"/>
            <person name="Steindorff A."/>
            <person name="Hensen N."/>
            <person name="Bonometti L."/>
            <person name="Westerberg I."/>
            <person name="Brannstrom I.O."/>
            <person name="Guillou S."/>
            <person name="Cros-Aarteil S."/>
            <person name="Calhoun S."/>
            <person name="Haridas S."/>
            <person name="Kuo A."/>
            <person name="Mondo S."/>
            <person name="Pangilinan J."/>
            <person name="Riley R."/>
            <person name="Labutti K."/>
            <person name="Andreopoulos B."/>
            <person name="Lipzen A."/>
            <person name="Chen C."/>
            <person name="Yanf M."/>
            <person name="Daum C."/>
            <person name="Ng V."/>
            <person name="Clum A."/>
            <person name="Ohm R."/>
            <person name="Martin F."/>
            <person name="Silar P."/>
            <person name="Natvig D."/>
            <person name="Lalanne C."/>
            <person name="Gautier V."/>
            <person name="Ament-Velasquez S.L."/>
            <person name="Kruys A."/>
            <person name="Hutchinson M.I."/>
            <person name="Powell A.J."/>
            <person name="Barry K."/>
            <person name="Miller A.N."/>
            <person name="Grigoriev I.V."/>
            <person name="Debuchy R."/>
            <person name="Gladieux P."/>
            <person name="Thoren M.H."/>
            <person name="Johannesson H."/>
        </authorList>
    </citation>
    <scope>NUCLEOTIDE SEQUENCE</scope>
    <source>
        <strain evidence="2">CBS 538.74</strain>
    </source>
</reference>
<feature type="domain" description="RNA 3'-terminal phosphate cyclase" evidence="1">
    <location>
        <begin position="18"/>
        <end position="396"/>
    </location>
</feature>
<dbReference type="EMBL" id="MU856873">
    <property type="protein sequence ID" value="KAK4156180.1"/>
    <property type="molecule type" value="Genomic_DNA"/>
</dbReference>
<dbReference type="InterPro" id="IPR036553">
    <property type="entry name" value="RPTC_insert"/>
</dbReference>
<dbReference type="InterPro" id="IPR023797">
    <property type="entry name" value="RNA3'_phos_cyclase_dom"/>
</dbReference>
<dbReference type="GO" id="GO:0003963">
    <property type="term" value="F:RNA-3'-phosphate cyclase activity"/>
    <property type="evidence" value="ECO:0007669"/>
    <property type="project" value="TreeGrafter"/>
</dbReference>
<proteinExistence type="predicted"/>
<reference evidence="2" key="1">
    <citation type="journal article" date="2023" name="Mol. Phylogenet. Evol.">
        <title>Genome-scale phylogeny and comparative genomics of the fungal order Sordariales.</title>
        <authorList>
            <person name="Hensen N."/>
            <person name="Bonometti L."/>
            <person name="Westerberg I."/>
            <person name="Brannstrom I.O."/>
            <person name="Guillou S."/>
            <person name="Cros-Aarteil S."/>
            <person name="Calhoun S."/>
            <person name="Haridas S."/>
            <person name="Kuo A."/>
            <person name="Mondo S."/>
            <person name="Pangilinan J."/>
            <person name="Riley R."/>
            <person name="LaButti K."/>
            <person name="Andreopoulos B."/>
            <person name="Lipzen A."/>
            <person name="Chen C."/>
            <person name="Yan M."/>
            <person name="Daum C."/>
            <person name="Ng V."/>
            <person name="Clum A."/>
            <person name="Steindorff A."/>
            <person name="Ohm R.A."/>
            <person name="Martin F."/>
            <person name="Silar P."/>
            <person name="Natvig D.O."/>
            <person name="Lalanne C."/>
            <person name="Gautier V."/>
            <person name="Ament-Velasquez S.L."/>
            <person name="Kruys A."/>
            <person name="Hutchinson M.I."/>
            <person name="Powell A.J."/>
            <person name="Barry K."/>
            <person name="Miller A.N."/>
            <person name="Grigoriev I.V."/>
            <person name="Debuchy R."/>
            <person name="Gladieux P."/>
            <person name="Hiltunen Thoren M."/>
            <person name="Johannesson H."/>
        </authorList>
    </citation>
    <scope>NUCLEOTIDE SEQUENCE</scope>
    <source>
        <strain evidence="2">CBS 538.74</strain>
    </source>
</reference>
<dbReference type="Proteomes" id="UP001302745">
    <property type="component" value="Unassembled WGS sequence"/>
</dbReference>
<dbReference type="GO" id="GO:0016740">
    <property type="term" value="F:transferase activity"/>
    <property type="evidence" value="ECO:0007669"/>
    <property type="project" value="UniProtKB-KW"/>
</dbReference>
<keyword evidence="2" id="KW-0808">Transferase</keyword>
<dbReference type="Gene3D" id="3.30.360.20">
    <property type="entry name" value="RNA 3'-terminal phosphate cyclase, insert domain"/>
    <property type="match status" value="1"/>
</dbReference>
<comment type="caution">
    <text evidence="2">The sequence shown here is derived from an EMBL/GenBank/DDBJ whole genome shotgun (WGS) entry which is preliminary data.</text>
</comment>
<organism evidence="2 3">
    <name type="scientific">Chaetomidium leptoderma</name>
    <dbReference type="NCBI Taxonomy" id="669021"/>
    <lineage>
        <taxon>Eukaryota</taxon>
        <taxon>Fungi</taxon>
        <taxon>Dikarya</taxon>
        <taxon>Ascomycota</taxon>
        <taxon>Pezizomycotina</taxon>
        <taxon>Sordariomycetes</taxon>
        <taxon>Sordariomycetidae</taxon>
        <taxon>Sordariales</taxon>
        <taxon>Chaetomiaceae</taxon>
        <taxon>Chaetomidium</taxon>
    </lineage>
</organism>
<name>A0AAN6VTI9_9PEZI</name>
<dbReference type="PANTHER" id="PTHR11096:SF0">
    <property type="entry name" value="RNA 3'-TERMINAL PHOSPHATE CYCLASE"/>
    <property type="match status" value="1"/>
</dbReference>
<evidence type="ECO:0000313" key="2">
    <source>
        <dbReference type="EMBL" id="KAK4156180.1"/>
    </source>
</evidence>
<evidence type="ECO:0000313" key="3">
    <source>
        <dbReference type="Proteomes" id="UP001302745"/>
    </source>
</evidence>
<dbReference type="Pfam" id="PF01137">
    <property type="entry name" value="RTC"/>
    <property type="match status" value="1"/>
</dbReference>
<dbReference type="Gene3D" id="3.65.10.20">
    <property type="entry name" value="RNA 3'-terminal phosphate cyclase domain"/>
    <property type="match status" value="1"/>
</dbReference>
<dbReference type="SUPFAM" id="SSF55205">
    <property type="entry name" value="EPT/RTPC-like"/>
    <property type="match status" value="1"/>
</dbReference>
<keyword evidence="3" id="KW-1185">Reference proteome</keyword>
<protein>
    <submittedName>
        <fullName evidence="2">RNA 3'-terminal phosphate cyclase/enolpyruvate transferase</fullName>
    </submittedName>
</protein>
<dbReference type="GO" id="GO:0005634">
    <property type="term" value="C:nucleus"/>
    <property type="evidence" value="ECO:0007669"/>
    <property type="project" value="TreeGrafter"/>
</dbReference>
<dbReference type="InterPro" id="IPR000228">
    <property type="entry name" value="RNA3'_term_phos_cyc"/>
</dbReference>
<dbReference type="InterPro" id="IPR037136">
    <property type="entry name" value="RNA3'_phos_cyclase_dom_sf"/>
</dbReference>
<dbReference type="PANTHER" id="PTHR11096">
    <property type="entry name" value="RNA 3' TERMINAL PHOSPHATE CYCLASE"/>
    <property type="match status" value="1"/>
</dbReference>
<dbReference type="GO" id="GO:0006396">
    <property type="term" value="P:RNA processing"/>
    <property type="evidence" value="ECO:0007669"/>
    <property type="project" value="InterPro"/>
</dbReference>
<sequence length="434" mass="47257">MPAPSRTEFIVIDGTAYEGGGGLVRYALAFACILNRPVRIHSIRAGRPGVGGLRSEHTVAVSTMARLTSAVVVGNQTASRELTFTPYAGLDARSQPFLDKLDVALEGSASIFLVAMLPYLLFSHLASKMHHIPPGPDEFELTIRAGTLCVKAPSIFYLRQVFLPSMALVGIGSDYLSILPGHEQGWHTDTNKVPGKMTARIKPLLTPLPAFVLHRRGRVQTVRATAHVPRQLRDKFKRALEAELADAISRDAGVGIAVDVFPSVVDHQYHLLLVAEATAPAAFLGYEQVYPQGDVFPSDLDGDTDSIIRHLIRACIRGLWAELRRGNATDENLEDMLALYQSLAVGFSSVITPGNGCPVPELNIKTPALRDNYYKIDTSSMHRETSWWMVRQFTGFQPGTAQVEGSERVGCHGIGFGAEDETRLGALLPDHAKA</sequence>
<dbReference type="InterPro" id="IPR013792">
    <property type="entry name" value="RNA3'P_cycl/enolpyr_Trfase_a/b"/>
</dbReference>
<evidence type="ECO:0000259" key="1">
    <source>
        <dbReference type="Pfam" id="PF01137"/>
    </source>
</evidence>
<accession>A0AAN6VTI9</accession>
<gene>
    <name evidence="2" type="ORF">C8A00DRAFT_12871</name>
</gene>